<keyword evidence="3" id="KW-1185">Reference proteome</keyword>
<feature type="region of interest" description="Disordered" evidence="1">
    <location>
        <begin position="59"/>
        <end position="152"/>
    </location>
</feature>
<feature type="region of interest" description="Disordered" evidence="1">
    <location>
        <begin position="306"/>
        <end position="355"/>
    </location>
</feature>
<feature type="compositionally biased region" description="Basic residues" evidence="1">
    <location>
        <begin position="93"/>
        <end position="103"/>
    </location>
</feature>
<protein>
    <submittedName>
        <fullName evidence="2">Uncharacterized protein</fullName>
    </submittedName>
</protein>
<accession>A0A1V8TDR6</accession>
<feature type="compositionally biased region" description="Low complexity" evidence="1">
    <location>
        <begin position="544"/>
        <end position="554"/>
    </location>
</feature>
<proteinExistence type="predicted"/>
<evidence type="ECO:0000256" key="1">
    <source>
        <dbReference type="SAM" id="MobiDB-lite"/>
    </source>
</evidence>
<feature type="compositionally biased region" description="Basic residues" evidence="1">
    <location>
        <begin position="125"/>
        <end position="147"/>
    </location>
</feature>
<name>A0A1V8TDR6_9PEZI</name>
<reference evidence="3" key="1">
    <citation type="submission" date="2017-03" db="EMBL/GenBank/DDBJ databases">
        <title>Genomes of endolithic fungi from Antarctica.</title>
        <authorList>
            <person name="Coleine C."/>
            <person name="Masonjones S."/>
            <person name="Stajich J.E."/>
        </authorList>
    </citation>
    <scope>NUCLEOTIDE SEQUENCE [LARGE SCALE GENOMIC DNA]</scope>
    <source>
        <strain evidence="3">CCFEE 5527</strain>
    </source>
</reference>
<dbReference type="Proteomes" id="UP000192596">
    <property type="component" value="Unassembled WGS sequence"/>
</dbReference>
<evidence type="ECO:0000313" key="2">
    <source>
        <dbReference type="EMBL" id="OQO09401.1"/>
    </source>
</evidence>
<dbReference type="InParanoid" id="A0A1V8TDR6"/>
<dbReference type="EMBL" id="NAJO01000010">
    <property type="protein sequence ID" value="OQO09401.1"/>
    <property type="molecule type" value="Genomic_DNA"/>
</dbReference>
<evidence type="ECO:0000313" key="3">
    <source>
        <dbReference type="Proteomes" id="UP000192596"/>
    </source>
</evidence>
<organism evidence="2 3">
    <name type="scientific">Cryoendolithus antarcticus</name>
    <dbReference type="NCBI Taxonomy" id="1507870"/>
    <lineage>
        <taxon>Eukaryota</taxon>
        <taxon>Fungi</taxon>
        <taxon>Dikarya</taxon>
        <taxon>Ascomycota</taxon>
        <taxon>Pezizomycotina</taxon>
        <taxon>Dothideomycetes</taxon>
        <taxon>Dothideomycetidae</taxon>
        <taxon>Cladosporiales</taxon>
        <taxon>Cladosporiaceae</taxon>
        <taxon>Cryoendolithus</taxon>
    </lineage>
</organism>
<sequence length="687" mass="75939">MTNPRVGTPKVTYGKKRPALLPLTAEQFRRSSIFEIPTGDTQVRRQSVNVDQCAEHQFTAEDSQLSDAESSEEVSSTPVNEVAESATASSLKLKSRSARRKSLRTASVSDVRPTEAPGKPSAASHHLKATSRRPSQRRATAGRRRQHMPLPNELLLLPMQLIEDLDTSAQAKTHRGSLPSLRIDPILSKDRRTDDQFEASEANDAPARSVVHRGLTAHRKRLKTTARQHKTIRNLQGKLNVGGHESPHDMPGDGFETSELKVTHRHRLKLRHRRKRRTEPLWRGFQELTLCAETADEPEFLRAPIKNEPIPGQSGALALSADRPEGETESYESSHMVSRDSEENKLPTVGPSGKSRQQELVAIELSSLSAPVRQYSVSVCSDEEADEDGIDDGAAESYVDHADIADDSIEEVVDVQSKAGVKNGTASEYAEDKLAKQRLGAAAFIPGCQSSDLHERPGLMRRPSGRYLVEVHETIFDDQDLDPDQDILLDDAPDPISIAADRRAPQPRSILKPSSTVTQVPIEAGPELTARNTRRNSRMTAVHSTHFSSSNASSDPDTEPMLDEESHYFTSAQQQLVASPAQPRSIIRTKSNNPGVGYTFDDAMDVQVPYSGSLTVAETSPVRERFSDESQLRILKRGGAVIWHTERDVRDVEQSLGRLTRRISIEHGTLSQGLRRRRSMASTDQAT</sequence>
<gene>
    <name evidence="2" type="ORF">B0A48_04799</name>
</gene>
<feature type="region of interest" description="Disordered" evidence="1">
    <location>
        <begin position="170"/>
        <end position="207"/>
    </location>
</feature>
<comment type="caution">
    <text evidence="2">The sequence shown here is derived from an EMBL/GenBank/DDBJ whole genome shotgun (WGS) entry which is preliminary data.</text>
</comment>
<dbReference type="AlphaFoldDB" id="A0A1V8TDR6"/>
<feature type="compositionally biased region" description="Polar residues" evidence="1">
    <location>
        <begin position="60"/>
        <end position="79"/>
    </location>
</feature>
<feature type="region of interest" description="Disordered" evidence="1">
    <location>
        <begin position="531"/>
        <end position="562"/>
    </location>
</feature>